<dbReference type="Proteomes" id="UP000729290">
    <property type="component" value="Unassembled WGS sequence"/>
</dbReference>
<dbReference type="RefSeq" id="WP_205132338.1">
    <property type="nucleotide sequence ID" value="NZ_JACSNT010000001.1"/>
</dbReference>
<feature type="transmembrane region" description="Helical" evidence="1">
    <location>
        <begin position="88"/>
        <end position="105"/>
    </location>
</feature>
<feature type="transmembrane region" description="Helical" evidence="1">
    <location>
        <begin position="293"/>
        <end position="323"/>
    </location>
</feature>
<accession>A0ABS2G7L7</accession>
<gene>
    <name evidence="3" type="ORF">H9X83_01070</name>
</gene>
<feature type="signal peptide" evidence="2">
    <location>
        <begin position="1"/>
        <end position="22"/>
    </location>
</feature>
<keyword evidence="2" id="KW-0732">Signal</keyword>
<feature type="transmembrane region" description="Helical" evidence="1">
    <location>
        <begin position="185"/>
        <end position="206"/>
    </location>
</feature>
<organism evidence="3 4">
    <name type="scientific">Anaerotignum lactatifermentans</name>
    <dbReference type="NCBI Taxonomy" id="160404"/>
    <lineage>
        <taxon>Bacteria</taxon>
        <taxon>Bacillati</taxon>
        <taxon>Bacillota</taxon>
        <taxon>Clostridia</taxon>
        <taxon>Lachnospirales</taxon>
        <taxon>Anaerotignaceae</taxon>
        <taxon>Anaerotignum</taxon>
    </lineage>
</organism>
<keyword evidence="4" id="KW-1185">Reference proteome</keyword>
<comment type="caution">
    <text evidence="3">The sequence shown here is derived from an EMBL/GenBank/DDBJ whole genome shotgun (WGS) entry which is preliminary data.</text>
</comment>
<evidence type="ECO:0000313" key="4">
    <source>
        <dbReference type="Proteomes" id="UP000729290"/>
    </source>
</evidence>
<evidence type="ECO:0000256" key="1">
    <source>
        <dbReference type="SAM" id="Phobius"/>
    </source>
</evidence>
<keyword evidence="1" id="KW-0812">Transmembrane</keyword>
<dbReference type="InterPro" id="IPR014194">
    <property type="entry name" value="Spore_III_AE"/>
</dbReference>
<dbReference type="EMBL" id="JACSNV010000001">
    <property type="protein sequence ID" value="MBM6876753.1"/>
    <property type="molecule type" value="Genomic_DNA"/>
</dbReference>
<reference evidence="3 4" key="1">
    <citation type="journal article" date="2021" name="Sci. Rep.">
        <title>The distribution of antibiotic resistance genes in chicken gut microbiota commensals.</title>
        <authorList>
            <person name="Juricova H."/>
            <person name="Matiasovicova J."/>
            <person name="Kubasova T."/>
            <person name="Cejkova D."/>
            <person name="Rychlik I."/>
        </authorList>
    </citation>
    <scope>NUCLEOTIDE SEQUENCE [LARGE SCALE GENOMIC DNA]</scope>
    <source>
        <strain evidence="3 4">An431b</strain>
    </source>
</reference>
<dbReference type="Pfam" id="PF09546">
    <property type="entry name" value="Spore_III_AE"/>
    <property type="match status" value="1"/>
</dbReference>
<feature type="transmembrane region" description="Helical" evidence="1">
    <location>
        <begin position="117"/>
        <end position="135"/>
    </location>
</feature>
<name>A0ABS2G7L7_9FIRM</name>
<protein>
    <submittedName>
        <fullName evidence="3">Stage III sporulation protein AE</fullName>
    </submittedName>
</protein>
<feature type="transmembrane region" description="Helical" evidence="1">
    <location>
        <begin position="226"/>
        <end position="244"/>
    </location>
</feature>
<keyword evidence="1" id="KW-0472">Membrane</keyword>
<feature type="transmembrane region" description="Helical" evidence="1">
    <location>
        <begin position="147"/>
        <end position="164"/>
    </location>
</feature>
<proteinExistence type="predicted"/>
<evidence type="ECO:0000256" key="2">
    <source>
        <dbReference type="SAM" id="SignalP"/>
    </source>
</evidence>
<feature type="transmembrane region" description="Helical" evidence="1">
    <location>
        <begin position="343"/>
        <end position="368"/>
    </location>
</feature>
<keyword evidence="1" id="KW-1133">Transmembrane helix</keyword>
<feature type="chain" id="PRO_5046777463" evidence="2">
    <location>
        <begin position="23"/>
        <end position="369"/>
    </location>
</feature>
<evidence type="ECO:0000313" key="3">
    <source>
        <dbReference type="EMBL" id="MBM6876753.1"/>
    </source>
</evidence>
<sequence>MKKCMGILLTLVMLLFPKMAYASDLALSQLEDLELSRADEMAEEAGAGTSLSQLIEEILMGEYSFSMEDWADRLWEMAFGELAAQKSLLIQLLLVVVLAAILRNVSLSFHGRQVGDMGFYVCYMVLIVVILSTFFEITEAVVERIDLIGSIFTAMLPAFLVLAASSGNLTQTALMGPTMMGGCTLMVYAIRRLIVPGVFLAVGLAMTDCLSEKPVTGRLAELLKKGMSWGVKGFAVVFMLLLSLQKIGGGAINSLAVRTAKIAVNAVPVVGNVMGGAVDTAAAVSGTLRNGTLAAAAVLLLLLCLPICVKLAVMTLIFYFAAAAVESFCEERLVQCVSAAGEYMALLLGVVFLAEVMFLFCAVLLLGVI</sequence>